<evidence type="ECO:0000256" key="5">
    <source>
        <dbReference type="ARBA" id="ARBA00022997"/>
    </source>
</evidence>
<keyword evidence="4 6" id="KW-0378">Hydrolase</keyword>
<comment type="catalytic activity">
    <reaction evidence="1">
        <text>an L-aminoacyl-L-amino acid + H2O = 2 an L-alpha-amino acid</text>
        <dbReference type="Rhea" id="RHEA:48940"/>
        <dbReference type="ChEBI" id="CHEBI:15377"/>
        <dbReference type="ChEBI" id="CHEBI:59869"/>
        <dbReference type="ChEBI" id="CHEBI:77460"/>
        <dbReference type="EC" id="3.4.13.19"/>
    </reaction>
</comment>
<name>A0A6P1XYM6_9SPIR</name>
<accession>A0A6P1XYM6</accession>
<dbReference type="AlphaFoldDB" id="A0A6P1XYM6"/>
<evidence type="ECO:0000313" key="8">
    <source>
        <dbReference type="EMBL" id="QHX42344.1"/>
    </source>
</evidence>
<dbReference type="EMBL" id="CP048020">
    <property type="protein sequence ID" value="QHX42344.1"/>
    <property type="molecule type" value="Genomic_DNA"/>
</dbReference>
<feature type="chain" id="PRO_5026822798" description="Dipeptidase" evidence="7">
    <location>
        <begin position="23"/>
        <end position="492"/>
    </location>
</feature>
<dbReference type="Gene3D" id="3.60.60.10">
    <property type="entry name" value="Penicillin V Acylase, Chain A"/>
    <property type="match status" value="1"/>
</dbReference>
<dbReference type="InterPro" id="IPR047804">
    <property type="entry name" value="C69_dipept_A-like"/>
</dbReference>
<evidence type="ECO:0000256" key="4">
    <source>
        <dbReference type="ARBA" id="ARBA00022801"/>
    </source>
</evidence>
<dbReference type="GO" id="GO:0016805">
    <property type="term" value="F:dipeptidase activity"/>
    <property type="evidence" value="ECO:0007669"/>
    <property type="project" value="UniProtKB-KW"/>
</dbReference>
<evidence type="ECO:0000256" key="3">
    <source>
        <dbReference type="ARBA" id="ARBA00022670"/>
    </source>
</evidence>
<sequence length="492" mass="54827">MKKMCLFLLVAAAGVWAGMSNAFGCTGFVAGKDATADGFRIIARTEDLSGAHNKTFKVYPHQKNRKPVQFTDSIGFKIELPKESYRYTAICDAEQSEGIYDEVGFNEYGVAMSATVSASPGKAAEAADPLVENGLSEASMTTVVLPYITTAREGVERIAKIVDTYGSAEGNILFIADDKESWYMEIYTGHQYAAVKVPDDMYAVVPNCFLLGYVDTTSKDVIASKDLINLPKSKGFYKEVDGKFHAGLTYGEEMSDYNRVRLWGGQNKLSPSAKVAYDTKLFSLWRKADKKIALEDVMELQRYRYEDTDKNANLPENAGVRAIGTPTSMECHIIQMKDTLPKAVGGVMWMAMANAEHSVYLPFYGNITDTYAAYKVDNKMYTPDSFYWLMRTINVFSALNRDMYGKNVRSYWKAYEQKLIKEQKGKDAEIARLYTKKGESAAAKYATKLGNDQAADVFEKAQKIYPELVGFAAQNEGRTPKKAFEPSVAKEK</sequence>
<evidence type="ECO:0000256" key="2">
    <source>
        <dbReference type="ARBA" id="ARBA00007225"/>
    </source>
</evidence>
<dbReference type="PANTHER" id="PTHR12994:SF17">
    <property type="entry name" value="LD30995P"/>
    <property type="match status" value="1"/>
</dbReference>
<dbReference type="EC" id="3.4.-.-" evidence="6"/>
<dbReference type="PANTHER" id="PTHR12994">
    <property type="entry name" value="SECERNIN"/>
    <property type="match status" value="1"/>
</dbReference>
<dbReference type="InterPro" id="IPR005322">
    <property type="entry name" value="Peptidase_C69"/>
</dbReference>
<reference evidence="8 9" key="1">
    <citation type="submission" date="2020-01" db="EMBL/GenBank/DDBJ databases">
        <title>Complete genome sequence of a human oral phylogroup 1 Treponema sp. strain ATCC 700766, originally isolated from periodontitis dental plaque.</title>
        <authorList>
            <person name="Chan Y."/>
            <person name="Huo Y.-B."/>
            <person name="Yu X.-L."/>
            <person name="Zeng H."/>
            <person name="Leung W.-K."/>
            <person name="Watt R.M."/>
        </authorList>
    </citation>
    <scope>NUCLEOTIDE SEQUENCE [LARGE SCALE GENOMIC DNA]</scope>
    <source>
        <strain evidence="8 9">OMZ 804</strain>
    </source>
</reference>
<proteinExistence type="inferred from homology"/>
<evidence type="ECO:0000256" key="1">
    <source>
        <dbReference type="ARBA" id="ARBA00001670"/>
    </source>
</evidence>
<evidence type="ECO:0000256" key="7">
    <source>
        <dbReference type="SAM" id="SignalP"/>
    </source>
</evidence>
<dbReference type="KEGG" id="trz:GWP43_01525"/>
<evidence type="ECO:0000313" key="9">
    <source>
        <dbReference type="Proteomes" id="UP000464374"/>
    </source>
</evidence>
<feature type="signal peptide" evidence="7">
    <location>
        <begin position="1"/>
        <end position="22"/>
    </location>
</feature>
<protein>
    <recommendedName>
        <fullName evidence="6">Dipeptidase</fullName>
        <ecNumber evidence="6">3.4.-.-</ecNumber>
    </recommendedName>
</protein>
<organism evidence="8 9">
    <name type="scientific">Treponema vincentii</name>
    <dbReference type="NCBI Taxonomy" id="69710"/>
    <lineage>
        <taxon>Bacteria</taxon>
        <taxon>Pseudomonadati</taxon>
        <taxon>Spirochaetota</taxon>
        <taxon>Spirochaetia</taxon>
        <taxon>Spirochaetales</taxon>
        <taxon>Treponemataceae</taxon>
        <taxon>Treponema</taxon>
    </lineage>
</organism>
<keyword evidence="7" id="KW-0732">Signal</keyword>
<evidence type="ECO:0000256" key="6">
    <source>
        <dbReference type="RuleBase" id="RU364089"/>
    </source>
</evidence>
<dbReference type="GO" id="GO:0070004">
    <property type="term" value="F:cysteine-type exopeptidase activity"/>
    <property type="evidence" value="ECO:0007669"/>
    <property type="project" value="InterPro"/>
</dbReference>
<keyword evidence="5 6" id="KW-0224">Dipeptidase</keyword>
<dbReference type="GO" id="GO:0006508">
    <property type="term" value="P:proteolysis"/>
    <property type="evidence" value="ECO:0007669"/>
    <property type="project" value="UniProtKB-KW"/>
</dbReference>
<dbReference type="Proteomes" id="UP000464374">
    <property type="component" value="Chromosome"/>
</dbReference>
<gene>
    <name evidence="8" type="ORF">GWP43_01525</name>
</gene>
<dbReference type="RefSeq" id="WP_162662161.1">
    <property type="nucleotide sequence ID" value="NZ_CP048020.1"/>
</dbReference>
<comment type="similarity">
    <text evidence="2 6">Belongs to the peptidase C69 family.</text>
</comment>
<dbReference type="NCBIfam" id="NF033678">
    <property type="entry name" value="C69_fam_dipept"/>
    <property type="match status" value="1"/>
</dbReference>
<dbReference type="Pfam" id="PF03577">
    <property type="entry name" value="Peptidase_C69"/>
    <property type="match status" value="1"/>
</dbReference>
<keyword evidence="3 6" id="KW-0645">Protease</keyword>